<proteinExistence type="inferred from homology"/>
<sequence>MNASPPDPDLDAALLPLMLWLSPAFPVGSFAYSQGLEWAVENGDVHDARSLGGWLVDCLTFGAPRADAILFAESFRAAAAEDWTALIDANALAVALAGSAERRLETTAQGAAFVTAARAPWDCAPLRRLADEARVAYPAAVAAAAAGHGLPIEASLQAFVLAQVAAAVSAAVRLGPIGQTDGQKIQATLVPRIRALAREAASSTLADLGSCAFRADIGSMRHETQYSRLFRS</sequence>
<comment type="subcellular location">
    <subcellularLocation>
        <location evidence="3">Cytoplasm</location>
    </subcellularLocation>
</comment>
<dbReference type="Pfam" id="PF01730">
    <property type="entry name" value="UreF"/>
    <property type="match status" value="1"/>
</dbReference>
<dbReference type="HAMAP" id="MF_01385">
    <property type="entry name" value="UreF"/>
    <property type="match status" value="1"/>
</dbReference>
<evidence type="ECO:0000313" key="4">
    <source>
        <dbReference type="EMBL" id="RBP15628.1"/>
    </source>
</evidence>
<dbReference type="PIRSF" id="PIRSF009467">
    <property type="entry name" value="Ureas_acces_UreF"/>
    <property type="match status" value="1"/>
</dbReference>
<dbReference type="InterPro" id="IPR038277">
    <property type="entry name" value="UreF_sf"/>
</dbReference>
<evidence type="ECO:0000256" key="1">
    <source>
        <dbReference type="ARBA" id="ARBA00022988"/>
    </source>
</evidence>
<protein>
    <recommendedName>
        <fullName evidence="3">Urease accessory protein UreF</fullName>
    </recommendedName>
</protein>
<keyword evidence="5" id="KW-1185">Reference proteome</keyword>
<name>A0A366FLV7_9HYPH</name>
<comment type="subunit">
    <text evidence="3">UreD, UreF and UreG form a complex that acts as a GTP-hydrolysis-dependent molecular chaperone, activating the urease apoprotein by helping to assemble the nickel containing metallocenter of UreC. The UreE protein probably delivers the nickel.</text>
</comment>
<dbReference type="EMBL" id="QNRK01000008">
    <property type="protein sequence ID" value="RBP15628.1"/>
    <property type="molecule type" value="Genomic_DNA"/>
</dbReference>
<comment type="caution">
    <text evidence="4">The sequence shown here is derived from an EMBL/GenBank/DDBJ whole genome shotgun (WGS) entry which is preliminary data.</text>
</comment>
<keyword evidence="2 3" id="KW-0143">Chaperone</keyword>
<gene>
    <name evidence="3" type="primary">ureF</name>
    <name evidence="4" type="ORF">DFR50_108186</name>
</gene>
<dbReference type="InterPro" id="IPR002639">
    <property type="entry name" value="UreF"/>
</dbReference>
<comment type="similarity">
    <text evidence="3">Belongs to the UreF family.</text>
</comment>
<keyword evidence="1 3" id="KW-0996">Nickel insertion</keyword>
<keyword evidence="3" id="KW-0963">Cytoplasm</keyword>
<dbReference type="GO" id="GO:0005737">
    <property type="term" value="C:cytoplasm"/>
    <property type="evidence" value="ECO:0007669"/>
    <property type="project" value="UniProtKB-SubCell"/>
</dbReference>
<dbReference type="AlphaFoldDB" id="A0A366FLV7"/>
<dbReference type="Gene3D" id="1.10.4190.10">
    <property type="entry name" value="Urease accessory protein UreF"/>
    <property type="match status" value="1"/>
</dbReference>
<comment type="function">
    <text evidence="3">Required for maturation of urease via the functional incorporation of the urease nickel metallocenter.</text>
</comment>
<accession>A0A366FLV7</accession>
<dbReference type="PANTHER" id="PTHR33620:SF1">
    <property type="entry name" value="UREASE ACCESSORY PROTEIN F"/>
    <property type="match status" value="1"/>
</dbReference>
<dbReference type="Proteomes" id="UP000253529">
    <property type="component" value="Unassembled WGS sequence"/>
</dbReference>
<dbReference type="OrthoDB" id="9798772at2"/>
<evidence type="ECO:0000256" key="2">
    <source>
        <dbReference type="ARBA" id="ARBA00023186"/>
    </source>
</evidence>
<dbReference type="RefSeq" id="WP_113888922.1">
    <property type="nucleotide sequence ID" value="NZ_QNRK01000008.1"/>
</dbReference>
<evidence type="ECO:0000256" key="3">
    <source>
        <dbReference type="HAMAP-Rule" id="MF_01385"/>
    </source>
</evidence>
<organism evidence="4 5">
    <name type="scientific">Roseiarcus fermentans</name>
    <dbReference type="NCBI Taxonomy" id="1473586"/>
    <lineage>
        <taxon>Bacteria</taxon>
        <taxon>Pseudomonadati</taxon>
        <taxon>Pseudomonadota</taxon>
        <taxon>Alphaproteobacteria</taxon>
        <taxon>Hyphomicrobiales</taxon>
        <taxon>Roseiarcaceae</taxon>
        <taxon>Roseiarcus</taxon>
    </lineage>
</organism>
<dbReference type="GO" id="GO:0016151">
    <property type="term" value="F:nickel cation binding"/>
    <property type="evidence" value="ECO:0007669"/>
    <property type="project" value="UniProtKB-UniRule"/>
</dbReference>
<reference evidence="4 5" key="1">
    <citation type="submission" date="2018-06" db="EMBL/GenBank/DDBJ databases">
        <title>Genomic Encyclopedia of Type Strains, Phase IV (KMG-IV): sequencing the most valuable type-strain genomes for metagenomic binning, comparative biology and taxonomic classification.</title>
        <authorList>
            <person name="Goeker M."/>
        </authorList>
    </citation>
    <scope>NUCLEOTIDE SEQUENCE [LARGE SCALE GENOMIC DNA]</scope>
    <source>
        <strain evidence="4 5">DSM 24875</strain>
    </source>
</reference>
<evidence type="ECO:0000313" key="5">
    <source>
        <dbReference type="Proteomes" id="UP000253529"/>
    </source>
</evidence>
<dbReference type="PANTHER" id="PTHR33620">
    <property type="entry name" value="UREASE ACCESSORY PROTEIN F"/>
    <property type="match status" value="1"/>
</dbReference>